<protein>
    <submittedName>
        <fullName evidence="1">Uncharacterized protein</fullName>
    </submittedName>
</protein>
<sequence length="77" mass="8178">MFDERSADQCAALVADPDHGKSVNGFQGLVRLRVDSEAGLRALVRSYAPAVLFRTRPPITPACSTAPSARGYAPCTT</sequence>
<dbReference type="EMBL" id="BMTD01000015">
    <property type="protein sequence ID" value="GGV12947.1"/>
    <property type="molecule type" value="Genomic_DNA"/>
</dbReference>
<keyword evidence="2" id="KW-1185">Reference proteome</keyword>
<comment type="caution">
    <text evidence="1">The sequence shown here is derived from an EMBL/GenBank/DDBJ whole genome shotgun (WGS) entry which is preliminary data.</text>
</comment>
<accession>A0A918MEE8</accession>
<evidence type="ECO:0000313" key="1">
    <source>
        <dbReference type="EMBL" id="GGV12947.1"/>
    </source>
</evidence>
<gene>
    <name evidence="1" type="ORF">GCM10010260_59770</name>
</gene>
<name>A0A918MEE8_9ACTN</name>
<reference evidence="1" key="1">
    <citation type="journal article" date="2014" name="Int. J. Syst. Evol. Microbiol.">
        <title>Complete genome sequence of Corynebacterium casei LMG S-19264T (=DSM 44701T), isolated from a smear-ripened cheese.</title>
        <authorList>
            <consortium name="US DOE Joint Genome Institute (JGI-PGF)"/>
            <person name="Walter F."/>
            <person name="Albersmeier A."/>
            <person name="Kalinowski J."/>
            <person name="Ruckert C."/>
        </authorList>
    </citation>
    <scope>NUCLEOTIDE SEQUENCE</scope>
    <source>
        <strain evidence="1">JCM 4369</strain>
    </source>
</reference>
<reference evidence="1" key="2">
    <citation type="submission" date="2020-09" db="EMBL/GenBank/DDBJ databases">
        <authorList>
            <person name="Sun Q."/>
            <person name="Ohkuma M."/>
        </authorList>
    </citation>
    <scope>NUCLEOTIDE SEQUENCE</scope>
    <source>
        <strain evidence="1">JCM 4369</strain>
    </source>
</reference>
<dbReference type="Proteomes" id="UP000618795">
    <property type="component" value="Unassembled WGS sequence"/>
</dbReference>
<proteinExistence type="predicted"/>
<dbReference type="AlphaFoldDB" id="A0A918MEE8"/>
<evidence type="ECO:0000313" key="2">
    <source>
        <dbReference type="Proteomes" id="UP000618795"/>
    </source>
</evidence>
<organism evidence="1 2">
    <name type="scientific">Streptomyces filipinensis</name>
    <dbReference type="NCBI Taxonomy" id="66887"/>
    <lineage>
        <taxon>Bacteria</taxon>
        <taxon>Bacillati</taxon>
        <taxon>Actinomycetota</taxon>
        <taxon>Actinomycetes</taxon>
        <taxon>Kitasatosporales</taxon>
        <taxon>Streptomycetaceae</taxon>
        <taxon>Streptomyces</taxon>
    </lineage>
</organism>